<keyword evidence="5" id="KW-1185">Reference proteome</keyword>
<comment type="subcellular location">
    <subcellularLocation>
        <location evidence="1">Nucleus</location>
    </subcellularLocation>
</comment>
<feature type="compositionally biased region" description="Polar residues" evidence="2">
    <location>
        <begin position="1247"/>
        <end position="1257"/>
    </location>
</feature>
<name>A0AAV8QED5_ENSVE</name>
<feature type="region of interest" description="Disordered" evidence="2">
    <location>
        <begin position="1241"/>
        <end position="1283"/>
    </location>
</feature>
<dbReference type="SUPFAM" id="SSF47676">
    <property type="entry name" value="Conserved domain common to transcription factors TFIIS, elongin A, CRSP70"/>
    <property type="match status" value="1"/>
</dbReference>
<evidence type="ECO:0000256" key="1">
    <source>
        <dbReference type="PROSITE-ProRule" id="PRU00649"/>
    </source>
</evidence>
<evidence type="ECO:0000313" key="5">
    <source>
        <dbReference type="Proteomes" id="UP001222027"/>
    </source>
</evidence>
<feature type="compositionally biased region" description="Basic and acidic residues" evidence="2">
    <location>
        <begin position="579"/>
        <end position="589"/>
    </location>
</feature>
<sequence>MAIRWRSPVAAAIAVAPSVVVEIFFEKRFAGYRSSWLVGCFVGVMRTRRLDLLWHKIYFRLICESVGQVGIARIGKGKWNGNPEDKGCRHQTFGRIYVLFHIAWLPEFSNKNKALVMQFSDTCEQKLDCIGWLRKADQQKSRSTRNWQGDFLQIYVVTVPKKRSGVCAMTGIFFLQNKVKNPTAKSMETRKLQNLTLVQILMLKRTRDLGGFVLLRRPSRELLIFCRYLISSSGFLAKFRLTKDLWIARLRLIIDQNSTTKKETSHTYAHLICDRIMTLEDFFTLTEMRDGLSNIARVEELLSMIQKLNDCGTTNLGDPVTQWCTVASVLTVTDHKECLNQFLELNGLSYLNKWLQEALNLNADVNVIDAEELLCSLLTSFERLPIDYKRIISSGVGVTIELLLDHKSIPIKEKARILYDKWNHARNADISCHDHDICGASQSNQPRSSEDVHKSENCLNLVNPVVNISPCSMGTSEGNNRAESPGAELQVSNATRCSDSSAIDSTNKEMSPTPHQVFPMSLNAINSSAVLAVANSAGSSPVSNYLENLSVMGESPGCVAMGKPSTETCSQLGQEGDAADQHDTPLSKDAPDIEKEIGADMREDKLCKSNQGETSINSSSFAFSASMTPSVAAAELTISCKLDSDNGTTSAAKATEHQPKAGDFDYRREKCLITAKESNSAAIFTSGFQDYSCTASILDNVGDSQLSCQREEATSSAVKDIDRAINFKNRKGPFSTSTDFFKVVGTKAGEDISRKSEIGLGCLDDALEVARQVALAVEREVVDYREHFCSSPEVNSGEMTGFHSPGSEEEQLQAVTEEVGGDSSSAGKDHSGTSSPDKESEVTQHMSSDPGNSDKDKESPIPAQESVDKSVMDGCTFDLNADTCGDEPELKPSMKVSIAVSSPIAVFASPKGTPGVPVTPLHFEGEMGWKGSAATSAFRPASPRRTPDGKGTSSGQKKKSEFLGIDLNVAEREDDEFTCVRELPISSSLPSRDSCAEVVRSRPEKLYLDLNCLGDEDASTCPLSSQKLHLLNGEHSLSSASSSSYRHLSVGDFDLNDNPCFPDIGVTHNLDKASTKALESYGGPAPYDPVIKLMGSVIAVERKHNPNQAQQHSFLPNGVNNIRPTIVSPPLFVNMLNPSCGYAGLPTGRMISAPAAYYSPGSISYVVDSRGAAAIPHVAGAGGLGVVPSARPPFLLGATTNMPSDMAGFGMSQLHVDLNSGMPSTEGGGFEQLFLQGYRSRMEDQTRSSAQQPSSSAVGLKRKEPDTAGWEPSLYGYKQMAPR</sequence>
<reference evidence="4 5" key="1">
    <citation type="submission" date="2022-12" db="EMBL/GenBank/DDBJ databases">
        <title>Chromosome-scale assembly of the Ensete ventricosum genome.</title>
        <authorList>
            <person name="Dussert Y."/>
            <person name="Stocks J."/>
            <person name="Wendawek A."/>
            <person name="Woldeyes F."/>
            <person name="Nichols R.A."/>
            <person name="Borrell J.S."/>
        </authorList>
    </citation>
    <scope>NUCLEOTIDE SEQUENCE [LARGE SCALE GENOMIC DNA]</scope>
    <source>
        <strain evidence="5">cv. Maze</strain>
        <tissue evidence="4">Seeds</tissue>
    </source>
</reference>
<dbReference type="InterPro" id="IPR017923">
    <property type="entry name" value="TFIIS_N"/>
</dbReference>
<feature type="region of interest" description="Disordered" evidence="2">
    <location>
        <begin position="793"/>
        <end position="870"/>
    </location>
</feature>
<dbReference type="Proteomes" id="UP001222027">
    <property type="component" value="Unassembled WGS sequence"/>
</dbReference>
<dbReference type="EMBL" id="JAQQAF010000007">
    <property type="protein sequence ID" value="KAJ8470622.1"/>
    <property type="molecule type" value="Genomic_DNA"/>
</dbReference>
<feature type="region of interest" description="Disordered" evidence="2">
    <location>
        <begin position="564"/>
        <end position="589"/>
    </location>
</feature>
<protein>
    <recommendedName>
        <fullName evidence="3">TFIIS N-terminal domain-containing protein</fullName>
    </recommendedName>
</protein>
<gene>
    <name evidence="4" type="ORF">OPV22_024965</name>
</gene>
<feature type="compositionally biased region" description="Basic and acidic residues" evidence="2">
    <location>
        <begin position="827"/>
        <end position="842"/>
    </location>
</feature>
<feature type="compositionally biased region" description="Polar residues" evidence="2">
    <location>
        <begin position="490"/>
        <end position="511"/>
    </location>
</feature>
<feature type="region of interest" description="Disordered" evidence="2">
    <location>
        <begin position="932"/>
        <end position="958"/>
    </location>
</feature>
<organism evidence="4 5">
    <name type="scientific">Ensete ventricosum</name>
    <name type="common">Abyssinian banana</name>
    <name type="synonym">Musa ensete</name>
    <dbReference type="NCBI Taxonomy" id="4639"/>
    <lineage>
        <taxon>Eukaryota</taxon>
        <taxon>Viridiplantae</taxon>
        <taxon>Streptophyta</taxon>
        <taxon>Embryophyta</taxon>
        <taxon>Tracheophyta</taxon>
        <taxon>Spermatophyta</taxon>
        <taxon>Magnoliopsida</taxon>
        <taxon>Liliopsida</taxon>
        <taxon>Zingiberales</taxon>
        <taxon>Musaceae</taxon>
        <taxon>Ensete</taxon>
    </lineage>
</organism>
<dbReference type="GO" id="GO:0005634">
    <property type="term" value="C:nucleus"/>
    <property type="evidence" value="ECO:0007669"/>
    <property type="project" value="UniProtKB-SubCell"/>
</dbReference>
<dbReference type="PANTHER" id="PTHR47292:SF1">
    <property type="entry name" value="TRANSCRIPTION ELONGATION FACTOR (TFIIS) FAMILY PROTEIN"/>
    <property type="match status" value="1"/>
</dbReference>
<evidence type="ECO:0000313" key="4">
    <source>
        <dbReference type="EMBL" id="KAJ8470622.1"/>
    </source>
</evidence>
<evidence type="ECO:0000256" key="2">
    <source>
        <dbReference type="SAM" id="MobiDB-lite"/>
    </source>
</evidence>
<feature type="region of interest" description="Disordered" evidence="2">
    <location>
        <begin position="474"/>
        <end position="511"/>
    </location>
</feature>
<feature type="domain" description="TFIIS N-terminal" evidence="3">
    <location>
        <begin position="349"/>
        <end position="429"/>
    </location>
</feature>
<proteinExistence type="predicted"/>
<dbReference type="Gene3D" id="1.20.930.10">
    <property type="entry name" value="Conserved domain common to transcription factors TFIIS, elongin A, CRSP70"/>
    <property type="match status" value="1"/>
</dbReference>
<comment type="caution">
    <text evidence="4">The sequence shown here is derived from an EMBL/GenBank/DDBJ whole genome shotgun (WGS) entry which is preliminary data.</text>
</comment>
<dbReference type="Pfam" id="PF08711">
    <property type="entry name" value="Med26"/>
    <property type="match status" value="1"/>
</dbReference>
<dbReference type="PANTHER" id="PTHR47292">
    <property type="entry name" value="TRANSCRIPTION ELONGATION FACTOR (TFIIS) FAMILY PROTEIN-RELATED"/>
    <property type="match status" value="1"/>
</dbReference>
<evidence type="ECO:0000259" key="3">
    <source>
        <dbReference type="PROSITE" id="PS51319"/>
    </source>
</evidence>
<accession>A0AAV8QED5</accession>
<dbReference type="InterPro" id="IPR035441">
    <property type="entry name" value="TFIIS/LEDGF_dom_sf"/>
</dbReference>
<keyword evidence="1" id="KW-0539">Nucleus</keyword>
<dbReference type="PROSITE" id="PS51319">
    <property type="entry name" value="TFIIS_N"/>
    <property type="match status" value="1"/>
</dbReference>